<dbReference type="Gene3D" id="1.10.10.60">
    <property type="entry name" value="Homeodomain-like"/>
    <property type="match status" value="1"/>
</dbReference>
<dbReference type="GO" id="GO:0003677">
    <property type="term" value="F:DNA binding"/>
    <property type="evidence" value="ECO:0007669"/>
    <property type="project" value="UniProtKB-KW"/>
</dbReference>
<evidence type="ECO:0000256" key="1">
    <source>
        <dbReference type="ARBA" id="ARBA00010466"/>
    </source>
</evidence>
<name>A0A963Z439_9PROT</name>
<feature type="domain" description="Sugar-binding" evidence="5">
    <location>
        <begin position="44"/>
        <end position="296"/>
    </location>
</feature>
<keyword evidence="4" id="KW-0804">Transcription</keyword>
<evidence type="ECO:0000256" key="3">
    <source>
        <dbReference type="ARBA" id="ARBA00023125"/>
    </source>
</evidence>
<gene>
    <name evidence="6" type="ORF">ACELLULO517_14180</name>
</gene>
<evidence type="ECO:0000259" key="5">
    <source>
        <dbReference type="Pfam" id="PF04198"/>
    </source>
</evidence>
<dbReference type="SUPFAM" id="SSF100950">
    <property type="entry name" value="NagB/RpiA/CoA transferase-like"/>
    <property type="match status" value="1"/>
</dbReference>
<comment type="similarity">
    <text evidence="1">Belongs to the SorC transcriptional regulatory family.</text>
</comment>
<protein>
    <submittedName>
        <fullName evidence="6">Sugar-binding transcriptional regulator</fullName>
    </submittedName>
</protein>
<evidence type="ECO:0000256" key="2">
    <source>
        <dbReference type="ARBA" id="ARBA00023015"/>
    </source>
</evidence>
<dbReference type="PANTHER" id="PTHR34294:SF1">
    <property type="entry name" value="TRANSCRIPTIONAL REGULATOR LSRR"/>
    <property type="match status" value="1"/>
</dbReference>
<dbReference type="AlphaFoldDB" id="A0A963Z439"/>
<dbReference type="Pfam" id="PF04198">
    <property type="entry name" value="Sugar-bind"/>
    <property type="match status" value="1"/>
</dbReference>
<reference evidence="6 7" key="1">
    <citation type="journal article" date="2021" name="Microorganisms">
        <title>Acidisoma silvae sp. nov. and Acidisomacellulosilytica sp. nov., Two Acidophilic Bacteria Isolated from Decaying Wood, Hydrolyzing Cellulose and Producing Poly-3-hydroxybutyrate.</title>
        <authorList>
            <person name="Mieszkin S."/>
            <person name="Pouder E."/>
            <person name="Uroz S."/>
            <person name="Simon-Colin C."/>
            <person name="Alain K."/>
        </authorList>
    </citation>
    <scope>NUCLEOTIDE SEQUENCE [LARGE SCALE GENOMIC DNA]</scope>
    <source>
        <strain evidence="6 7">HW T5.17</strain>
    </source>
</reference>
<keyword evidence="2" id="KW-0805">Transcription regulation</keyword>
<dbReference type="InterPro" id="IPR037171">
    <property type="entry name" value="NagB/RpiA_transferase-like"/>
</dbReference>
<dbReference type="PANTHER" id="PTHR34294">
    <property type="entry name" value="TRANSCRIPTIONAL REGULATOR-RELATED"/>
    <property type="match status" value="1"/>
</dbReference>
<dbReference type="InterPro" id="IPR007324">
    <property type="entry name" value="Sugar-bd_dom_put"/>
</dbReference>
<keyword evidence="7" id="KW-1185">Reference proteome</keyword>
<dbReference type="GO" id="GO:0030246">
    <property type="term" value="F:carbohydrate binding"/>
    <property type="evidence" value="ECO:0007669"/>
    <property type="project" value="InterPro"/>
</dbReference>
<evidence type="ECO:0000256" key="4">
    <source>
        <dbReference type="ARBA" id="ARBA00023163"/>
    </source>
</evidence>
<dbReference type="Proteomes" id="UP000721844">
    <property type="component" value="Unassembled WGS sequence"/>
</dbReference>
<dbReference type="EMBL" id="JAESVA010000004">
    <property type="protein sequence ID" value="MCB8881393.1"/>
    <property type="molecule type" value="Genomic_DNA"/>
</dbReference>
<dbReference type="Gene3D" id="3.40.50.1360">
    <property type="match status" value="1"/>
</dbReference>
<sequence>MYYVEEMTQNAIAEALGVGRVTVVRLLSDARALHEVKISLRRDIAELTGLELALQQRFGLAEAVVAPLSSGDVDPTAAIGAATGQYISDFITSNMLVGVGWGRTLLKALGFIDEKPLSNVAVVSLLGGISSVRQYNPAEFGWQFSRAFGADCFQIAAPAIVDSEQTKNVLVDRCGVGAIFDLAQSLDVILVSVGGMNPDATSYLFGHFSAEERQTLISRGAVGDLLYNFFDKDGQIIDHPINSRIMSVPIDTLVKTPRRILTSGGAAKVDAILGAMTLIKPNIFITDEITAGLLLNENVANKK</sequence>
<dbReference type="InterPro" id="IPR051054">
    <property type="entry name" value="SorC_transcr_regulators"/>
</dbReference>
<keyword evidence="3" id="KW-0238">DNA-binding</keyword>
<proteinExistence type="inferred from homology"/>
<evidence type="ECO:0000313" key="7">
    <source>
        <dbReference type="Proteomes" id="UP000721844"/>
    </source>
</evidence>
<evidence type="ECO:0000313" key="6">
    <source>
        <dbReference type="EMBL" id="MCB8881393.1"/>
    </source>
</evidence>
<organism evidence="6 7">
    <name type="scientific">Acidisoma cellulosilyticum</name>
    <dbReference type="NCBI Taxonomy" id="2802395"/>
    <lineage>
        <taxon>Bacteria</taxon>
        <taxon>Pseudomonadati</taxon>
        <taxon>Pseudomonadota</taxon>
        <taxon>Alphaproteobacteria</taxon>
        <taxon>Acetobacterales</taxon>
        <taxon>Acidocellaceae</taxon>
        <taxon>Acidisoma</taxon>
    </lineage>
</organism>
<comment type="caution">
    <text evidence="6">The sequence shown here is derived from an EMBL/GenBank/DDBJ whole genome shotgun (WGS) entry which is preliminary data.</text>
</comment>
<accession>A0A963Z439</accession>